<dbReference type="GO" id="GO:0004521">
    <property type="term" value="F:RNA endonuclease activity"/>
    <property type="evidence" value="ECO:0007669"/>
    <property type="project" value="UniProtKB-UniRule"/>
</dbReference>
<evidence type="ECO:0000256" key="4">
    <source>
        <dbReference type="ARBA" id="ARBA00022801"/>
    </source>
</evidence>
<comment type="function">
    <text evidence="7">Required for the synthesis of 40S ribosome subunits. Has a role in processing 20S pre-rRNA into the mature 18S rRNA, where it is required for cleavage at the 3' end of the mature 18S rRNA (D-site). Accompanies the 20S pre-rRNA from the nucleus to the cytoplasm.</text>
</comment>
<feature type="compositionally biased region" description="Acidic residues" evidence="9">
    <location>
        <begin position="155"/>
        <end position="168"/>
    </location>
</feature>
<dbReference type="GO" id="GO:0030490">
    <property type="term" value="P:maturation of SSU-rRNA"/>
    <property type="evidence" value="ECO:0007669"/>
    <property type="project" value="TreeGrafter"/>
</dbReference>
<keyword evidence="5 7" id="KW-0862">Zinc</keyword>
<reference evidence="12 13" key="1">
    <citation type="journal article" date="2012" name="Science">
        <title>The Paleozoic origin of enzymatic lignin decomposition reconstructed from 31 fungal genomes.</title>
        <authorList>
            <person name="Floudas D."/>
            <person name="Binder M."/>
            <person name="Riley R."/>
            <person name="Barry K."/>
            <person name="Blanchette R.A."/>
            <person name="Henrissat B."/>
            <person name="Martinez A.T."/>
            <person name="Otillar R."/>
            <person name="Spatafora J.W."/>
            <person name="Yadav J.S."/>
            <person name="Aerts A."/>
            <person name="Benoit I."/>
            <person name="Boyd A."/>
            <person name="Carlson A."/>
            <person name="Copeland A."/>
            <person name="Coutinho P.M."/>
            <person name="de Vries R.P."/>
            <person name="Ferreira P."/>
            <person name="Findley K."/>
            <person name="Foster B."/>
            <person name="Gaskell J."/>
            <person name="Glotzer D."/>
            <person name="Gorecki P."/>
            <person name="Heitman J."/>
            <person name="Hesse C."/>
            <person name="Hori C."/>
            <person name="Igarashi K."/>
            <person name="Jurgens J.A."/>
            <person name="Kallen N."/>
            <person name="Kersten P."/>
            <person name="Kohler A."/>
            <person name="Kuees U."/>
            <person name="Kumar T.K.A."/>
            <person name="Kuo A."/>
            <person name="LaButti K."/>
            <person name="Larrondo L.F."/>
            <person name="Lindquist E."/>
            <person name="Ling A."/>
            <person name="Lombard V."/>
            <person name="Lucas S."/>
            <person name="Lundell T."/>
            <person name="Martin R."/>
            <person name="McLaughlin D.J."/>
            <person name="Morgenstern I."/>
            <person name="Morin E."/>
            <person name="Murat C."/>
            <person name="Nagy L.G."/>
            <person name="Nolan M."/>
            <person name="Ohm R.A."/>
            <person name="Patyshakuliyeva A."/>
            <person name="Rokas A."/>
            <person name="Ruiz-Duenas F.J."/>
            <person name="Sabat G."/>
            <person name="Salamov A."/>
            <person name="Samejima M."/>
            <person name="Schmutz J."/>
            <person name="Slot J.C."/>
            <person name="St John F."/>
            <person name="Stenlid J."/>
            <person name="Sun H."/>
            <person name="Sun S."/>
            <person name="Syed K."/>
            <person name="Tsang A."/>
            <person name="Wiebenga A."/>
            <person name="Young D."/>
            <person name="Pisabarro A."/>
            <person name="Eastwood D.C."/>
            <person name="Martin F."/>
            <person name="Cullen D."/>
            <person name="Grigoriev I.V."/>
            <person name="Hibbett D.S."/>
        </authorList>
    </citation>
    <scope>NUCLEOTIDE SEQUENCE [LARGE SCALE GENOMIC DNA]</scope>
    <source>
        <strain evidence="12 13">DJM-731 SS1</strain>
    </source>
</reference>
<dbReference type="InterPro" id="IPR036283">
    <property type="entry name" value="NOB1_Zf-like_sf"/>
</dbReference>
<dbReference type="Gene3D" id="3.40.50.1010">
    <property type="entry name" value="5'-nuclease"/>
    <property type="match status" value="1"/>
</dbReference>
<comment type="similarity">
    <text evidence="1 7">Belongs to the NOB1 family.</text>
</comment>
<feature type="region of interest" description="Disordered" evidence="9">
    <location>
        <begin position="137"/>
        <end position="168"/>
    </location>
</feature>
<dbReference type="Pfam" id="PF17146">
    <property type="entry name" value="PIN_6"/>
    <property type="match status" value="1"/>
</dbReference>
<dbReference type="PANTHER" id="PTHR12814:SF2">
    <property type="entry name" value="RNA-BINDING PROTEIN NOB1"/>
    <property type="match status" value="1"/>
</dbReference>
<evidence type="ECO:0000256" key="6">
    <source>
        <dbReference type="ARBA" id="ARBA00023242"/>
    </source>
</evidence>
<dbReference type="STRING" id="1858805.M5GCN6"/>
<dbReference type="InterPro" id="IPR039907">
    <property type="entry name" value="NOB1"/>
</dbReference>
<evidence type="ECO:0000256" key="5">
    <source>
        <dbReference type="ARBA" id="ARBA00022833"/>
    </source>
</evidence>
<keyword evidence="6 7" id="KW-0539">Nucleus</keyword>
<evidence type="ECO:0000256" key="9">
    <source>
        <dbReference type="SAM" id="MobiDB-lite"/>
    </source>
</evidence>
<sequence length="460" mass="50148">MTTPANASTSKPRIKHLVLDAGPLLTFTPLRGLAENYYTTPQIVEELKDPRAREHFQNLSLTAGVHLQVRQPDILSVSQVTITAKKTGDYAVLSQADVGVIALTHELATEETTNNAIESQILSNECGLHGAENVGVLAEDDGPQNADEANSGASSEEEEEDEENTDDALEGTEDIQGQMENLHIEGETSRRTKPESSDPLPSDDAPAPTVVDVDDPPSDDGEGEWITPSNVDSYKSRAREPNASGTKADNRPMIVACMTADYAVQNVLMHMHLNLVTMEGKRITKVKSWVLRCHACFKICKDPTKKFCPSCGNPTLLRTSVSTEAPSPGSPNQEPIFRVHLKPNFQYRTRGTIYSIPLPKLGQAKGGGTGGSGLILREDQIEYQRALHKEKGRQAKEERAMERAMAAAAKGERPRGQGTWDDPDWIPGLLLGEAGRKRGGGMPAVGHGRRNPNEARRKKR</sequence>
<dbReference type="PANTHER" id="PTHR12814">
    <property type="entry name" value="RNA-BINDING PROTEIN NOB1"/>
    <property type="match status" value="1"/>
</dbReference>
<feature type="compositionally biased region" description="Low complexity" evidence="9">
    <location>
        <begin position="145"/>
        <end position="154"/>
    </location>
</feature>
<dbReference type="CDD" id="cd09876">
    <property type="entry name" value="PIN_Nob1-like"/>
    <property type="match status" value="1"/>
</dbReference>
<dbReference type="PIRSF" id="PIRSF037125">
    <property type="entry name" value="D-site_20S_pre-rRNA_nuclease"/>
    <property type="match status" value="1"/>
</dbReference>
<dbReference type="InterPro" id="IPR014881">
    <property type="entry name" value="NOB1_Zn-bd"/>
</dbReference>
<dbReference type="InterPro" id="IPR033411">
    <property type="entry name" value="Ribonuclease_PIN"/>
</dbReference>
<dbReference type="OMA" id="DYAMQNT"/>
<feature type="compositionally biased region" description="Acidic residues" evidence="9">
    <location>
        <begin position="212"/>
        <end position="223"/>
    </location>
</feature>
<dbReference type="FunFam" id="3.40.50.1010:FF:000020">
    <property type="entry name" value="20S-pre-rRNA D-site endonuclease NOB1"/>
    <property type="match status" value="1"/>
</dbReference>
<comment type="subcellular location">
    <subcellularLocation>
        <location evidence="7">Nucleus</location>
        <location evidence="7">Nucleolus</location>
    </subcellularLocation>
</comment>
<evidence type="ECO:0000256" key="3">
    <source>
        <dbReference type="ARBA" id="ARBA00022723"/>
    </source>
</evidence>
<keyword evidence="2" id="KW-0540">Nuclease</keyword>
<dbReference type="GeneID" id="63684612"/>
<evidence type="ECO:0000313" key="13">
    <source>
        <dbReference type="Proteomes" id="UP000030653"/>
    </source>
</evidence>
<gene>
    <name evidence="12" type="ORF">DACRYDRAFT_113046</name>
</gene>
<feature type="region of interest" description="Disordered" evidence="9">
    <location>
        <begin position="407"/>
        <end position="460"/>
    </location>
</feature>
<feature type="region of interest" description="Disordered" evidence="9">
    <location>
        <begin position="183"/>
        <end position="248"/>
    </location>
</feature>
<feature type="compositionally biased region" description="Basic and acidic residues" evidence="9">
    <location>
        <begin position="451"/>
        <end position="460"/>
    </location>
</feature>
<evidence type="ECO:0000313" key="12">
    <source>
        <dbReference type="EMBL" id="EJU06325.1"/>
    </source>
</evidence>
<accession>M5GCN6</accession>
<feature type="binding site" evidence="8">
    <location>
        <position position="293"/>
    </location>
    <ligand>
        <name>Zn(2+)</name>
        <dbReference type="ChEBI" id="CHEBI:29105"/>
    </ligand>
</feature>
<organism evidence="12 13">
    <name type="scientific">Dacryopinax primogenitus (strain DJM 731)</name>
    <name type="common">Brown rot fungus</name>
    <dbReference type="NCBI Taxonomy" id="1858805"/>
    <lineage>
        <taxon>Eukaryota</taxon>
        <taxon>Fungi</taxon>
        <taxon>Dikarya</taxon>
        <taxon>Basidiomycota</taxon>
        <taxon>Agaricomycotina</taxon>
        <taxon>Dacrymycetes</taxon>
        <taxon>Dacrymycetales</taxon>
        <taxon>Dacrymycetaceae</taxon>
        <taxon>Dacryopinax</taxon>
    </lineage>
</organism>
<dbReference type="Pfam" id="PF08772">
    <property type="entry name" value="Zn_ribbon_NOB1"/>
    <property type="match status" value="1"/>
</dbReference>
<protein>
    <recommendedName>
        <fullName evidence="7">20S-pre-rRNA D-site endonuclease NOB1</fullName>
    </recommendedName>
</protein>
<feature type="compositionally biased region" description="Basic and acidic residues" evidence="9">
    <location>
        <begin position="183"/>
        <end position="196"/>
    </location>
</feature>
<keyword evidence="13" id="KW-1185">Reference proteome</keyword>
<dbReference type="GO" id="GO:0005737">
    <property type="term" value="C:cytoplasm"/>
    <property type="evidence" value="ECO:0007669"/>
    <property type="project" value="UniProtKB-ARBA"/>
</dbReference>
<dbReference type="Gene3D" id="6.20.210.10">
    <property type="entry name" value="Nin one binding (NOB1), Zn-ribbon-like"/>
    <property type="match status" value="1"/>
</dbReference>
<dbReference type="EMBL" id="JH795855">
    <property type="protein sequence ID" value="EJU06325.1"/>
    <property type="molecule type" value="Genomic_DNA"/>
</dbReference>
<evidence type="ECO:0000256" key="7">
    <source>
        <dbReference type="PIRNR" id="PIRNR037125"/>
    </source>
</evidence>
<keyword evidence="4" id="KW-0378">Hydrolase</keyword>
<feature type="domain" description="Ribonuclease PIN" evidence="11">
    <location>
        <begin position="17"/>
        <end position="107"/>
    </location>
</feature>
<dbReference type="Proteomes" id="UP000030653">
    <property type="component" value="Unassembled WGS sequence"/>
</dbReference>
<feature type="domain" description="Nin one binding (NOB1) Zn-ribbon-like" evidence="10">
    <location>
        <begin position="283"/>
        <end position="362"/>
    </location>
</feature>
<feature type="binding site" evidence="8">
    <location>
        <position position="308"/>
    </location>
    <ligand>
        <name>Zn(2+)</name>
        <dbReference type="ChEBI" id="CHEBI:29105"/>
    </ligand>
</feature>
<dbReference type="InterPro" id="IPR017117">
    <property type="entry name" value="Nob1_euk"/>
</dbReference>
<dbReference type="GO" id="GO:0046872">
    <property type="term" value="F:metal ion binding"/>
    <property type="evidence" value="ECO:0007669"/>
    <property type="project" value="UniProtKB-UniRule"/>
</dbReference>
<evidence type="ECO:0000259" key="10">
    <source>
        <dbReference type="Pfam" id="PF08772"/>
    </source>
</evidence>
<feature type="binding site" evidence="8">
    <location>
        <position position="311"/>
    </location>
    <ligand>
        <name>Zn(2+)</name>
        <dbReference type="ChEBI" id="CHEBI:29105"/>
    </ligand>
</feature>
<dbReference type="SUPFAM" id="SSF144206">
    <property type="entry name" value="NOB1 zinc finger-like"/>
    <property type="match status" value="1"/>
</dbReference>
<dbReference type="OrthoDB" id="446759at2759"/>
<keyword evidence="3 7" id="KW-0479">Metal-binding</keyword>
<dbReference type="RefSeq" id="XP_040633219.1">
    <property type="nucleotide sequence ID" value="XM_040769550.1"/>
</dbReference>
<feature type="binding site" evidence="8">
    <location>
        <position position="296"/>
    </location>
    <ligand>
        <name>Zn(2+)</name>
        <dbReference type="ChEBI" id="CHEBI:29105"/>
    </ligand>
</feature>
<evidence type="ECO:0000256" key="2">
    <source>
        <dbReference type="ARBA" id="ARBA00022722"/>
    </source>
</evidence>
<dbReference type="GO" id="GO:0016787">
    <property type="term" value="F:hydrolase activity"/>
    <property type="evidence" value="ECO:0007669"/>
    <property type="project" value="UniProtKB-KW"/>
</dbReference>
<name>M5GCN6_DACPD</name>
<dbReference type="GO" id="GO:0030688">
    <property type="term" value="C:preribosome, small subunit precursor"/>
    <property type="evidence" value="ECO:0007669"/>
    <property type="project" value="TreeGrafter"/>
</dbReference>
<dbReference type="GO" id="GO:0005730">
    <property type="term" value="C:nucleolus"/>
    <property type="evidence" value="ECO:0007669"/>
    <property type="project" value="UniProtKB-SubCell"/>
</dbReference>
<evidence type="ECO:0000256" key="1">
    <source>
        <dbReference type="ARBA" id="ARBA00005858"/>
    </source>
</evidence>
<feature type="compositionally biased region" description="Low complexity" evidence="9">
    <location>
        <begin position="197"/>
        <end position="211"/>
    </location>
</feature>
<evidence type="ECO:0000259" key="11">
    <source>
        <dbReference type="Pfam" id="PF17146"/>
    </source>
</evidence>
<dbReference type="AlphaFoldDB" id="M5GCN6"/>
<dbReference type="HOGENOM" id="CLU_024666_2_0_1"/>
<evidence type="ECO:0000256" key="8">
    <source>
        <dbReference type="PIRSR" id="PIRSR037125-1"/>
    </source>
</evidence>
<proteinExistence type="inferred from homology"/>